<feature type="compositionally biased region" description="Low complexity" evidence="1">
    <location>
        <begin position="25"/>
        <end position="43"/>
    </location>
</feature>
<dbReference type="EMBL" id="JAODAN010000011">
    <property type="protein sequence ID" value="KAK1921451.1"/>
    <property type="molecule type" value="Genomic_DNA"/>
</dbReference>
<proteinExistence type="predicted"/>
<evidence type="ECO:0000313" key="3">
    <source>
        <dbReference type="Proteomes" id="UP001182556"/>
    </source>
</evidence>
<gene>
    <name evidence="2" type="ORF">DB88DRAFT_542972</name>
</gene>
<reference evidence="2" key="1">
    <citation type="submission" date="2023-02" db="EMBL/GenBank/DDBJ databases">
        <title>Identification and recombinant expression of a fungal hydrolase from Papiliotrema laurentii that hydrolyzes apple cutin and clears colloidal polyester polyurethane.</title>
        <authorList>
            <consortium name="DOE Joint Genome Institute"/>
            <person name="Roman V.A."/>
            <person name="Bojanowski C."/>
            <person name="Crable B.R."/>
            <person name="Wagner D.N."/>
            <person name="Hung C.S."/>
            <person name="Nadeau L.J."/>
            <person name="Schratz L."/>
            <person name="Haridas S."/>
            <person name="Pangilinan J."/>
            <person name="Lipzen A."/>
            <person name="Na H."/>
            <person name="Yan M."/>
            <person name="Ng V."/>
            <person name="Grigoriev I.V."/>
            <person name="Spatafora J.W."/>
            <person name="Barlow D."/>
            <person name="Biffinger J."/>
            <person name="Kelley-Loughnane N."/>
            <person name="Varaljay V.A."/>
            <person name="Crookes-Goodson W.J."/>
        </authorList>
    </citation>
    <scope>NUCLEOTIDE SEQUENCE</scope>
    <source>
        <strain evidence="2">5307AH</strain>
    </source>
</reference>
<organism evidence="2 3">
    <name type="scientific">Papiliotrema laurentii</name>
    <name type="common">Cryptococcus laurentii</name>
    <dbReference type="NCBI Taxonomy" id="5418"/>
    <lineage>
        <taxon>Eukaryota</taxon>
        <taxon>Fungi</taxon>
        <taxon>Dikarya</taxon>
        <taxon>Basidiomycota</taxon>
        <taxon>Agaricomycotina</taxon>
        <taxon>Tremellomycetes</taxon>
        <taxon>Tremellales</taxon>
        <taxon>Rhynchogastremaceae</taxon>
        <taxon>Papiliotrema</taxon>
    </lineage>
</organism>
<evidence type="ECO:0000256" key="1">
    <source>
        <dbReference type="SAM" id="MobiDB-lite"/>
    </source>
</evidence>
<dbReference type="AlphaFoldDB" id="A0AAD9CT51"/>
<sequence length="418" mass="46538">MSNHQHGSNPGSHYGAYGRTHVPHSGYYGSNNGSGSNGPSSGPNYPPPYGGNDGSHGAGSDQNYWPNTGYGPNFHLGNYGSYHSPYEPNFSSNVANLLTSPPHPAPPPFPYRDPAIDNAVTTAHQSAVYSQQIQALHDDQLKVKLEESIRTFQKWKDWLHGLRKEWTTYLTSLTRNAGKDEGSVAGEHSEAMQAAEMWRDLKETSDILTKAYNRGMPKLNLADAQLRTLVSVMQTHELLSDPEKSISFDTGFYPVLSQSGSDFAHGDPIKIYCDTGYWAGKFEESSQKPYTIYQDWVCNLEAAEGAWTRSNQTLEQSNALWKKLDEISRDLAGKYSAAKLEADKDRSQWEEAYWEEISQNPSASPAQLTTVLWPEVTVNPEKAQPFEPVFVPHMTRALSCGSLYFADVRPSRLYRSVS</sequence>
<accession>A0AAD9CT51</accession>
<dbReference type="Proteomes" id="UP001182556">
    <property type="component" value="Unassembled WGS sequence"/>
</dbReference>
<feature type="compositionally biased region" description="Polar residues" evidence="1">
    <location>
        <begin position="1"/>
        <end position="11"/>
    </location>
</feature>
<name>A0AAD9CT51_PAPLA</name>
<comment type="caution">
    <text evidence="2">The sequence shown here is derived from an EMBL/GenBank/DDBJ whole genome shotgun (WGS) entry which is preliminary data.</text>
</comment>
<protein>
    <submittedName>
        <fullName evidence="2">Uncharacterized protein</fullName>
    </submittedName>
</protein>
<feature type="region of interest" description="Disordered" evidence="1">
    <location>
        <begin position="1"/>
        <end position="64"/>
    </location>
</feature>
<evidence type="ECO:0000313" key="2">
    <source>
        <dbReference type="EMBL" id="KAK1921451.1"/>
    </source>
</evidence>
<keyword evidence="3" id="KW-1185">Reference proteome</keyword>